<evidence type="ECO:0000256" key="2">
    <source>
        <dbReference type="ARBA" id="ARBA00022598"/>
    </source>
</evidence>
<dbReference type="GO" id="GO:0004817">
    <property type="term" value="F:cysteine-tRNA ligase activity"/>
    <property type="evidence" value="ECO:0007669"/>
    <property type="project" value="UniProtKB-UniRule"/>
</dbReference>
<dbReference type="Pfam" id="PF01406">
    <property type="entry name" value="tRNA-synt_1e"/>
    <property type="match status" value="1"/>
</dbReference>
<dbReference type="PRINTS" id="PR00983">
    <property type="entry name" value="TRNASYNTHCYS"/>
</dbReference>
<feature type="binding site" evidence="9">
    <location>
        <position position="248"/>
    </location>
    <ligand>
        <name>Zn(2+)</name>
        <dbReference type="ChEBI" id="CHEBI:29105"/>
    </ligand>
</feature>
<dbReference type="InterPro" id="IPR015803">
    <property type="entry name" value="Cys-tRNA-ligase"/>
</dbReference>
<evidence type="ECO:0000256" key="4">
    <source>
        <dbReference type="ARBA" id="ARBA00022741"/>
    </source>
</evidence>
<dbReference type="EMBL" id="MFCA01000025">
    <property type="protein sequence ID" value="OGE01655.1"/>
    <property type="molecule type" value="Genomic_DNA"/>
</dbReference>
<dbReference type="InterPro" id="IPR032678">
    <property type="entry name" value="tRNA-synt_1_cat_dom"/>
</dbReference>
<feature type="binding site" evidence="9">
    <location>
        <position position="25"/>
    </location>
    <ligand>
        <name>Zn(2+)</name>
        <dbReference type="ChEBI" id="CHEBI:29105"/>
    </ligand>
</feature>
<evidence type="ECO:0000256" key="1">
    <source>
        <dbReference type="ARBA" id="ARBA00011245"/>
    </source>
</evidence>
<dbReference type="PANTHER" id="PTHR10890:SF3">
    <property type="entry name" value="CYSTEINE--TRNA LIGASE, CYTOPLASMIC"/>
    <property type="match status" value="1"/>
</dbReference>
<keyword evidence="6 9" id="KW-0067">ATP-binding</keyword>
<keyword evidence="8 9" id="KW-0030">Aminoacyl-tRNA synthetase</keyword>
<dbReference type="GO" id="GO:0005524">
    <property type="term" value="F:ATP binding"/>
    <property type="evidence" value="ECO:0007669"/>
    <property type="project" value="UniProtKB-UniRule"/>
</dbReference>
<dbReference type="GO" id="GO:0006423">
    <property type="term" value="P:cysteinyl-tRNA aminoacylation"/>
    <property type="evidence" value="ECO:0007669"/>
    <property type="project" value="UniProtKB-UniRule"/>
</dbReference>
<dbReference type="GO" id="GO:0005829">
    <property type="term" value="C:cytosol"/>
    <property type="evidence" value="ECO:0007669"/>
    <property type="project" value="TreeGrafter"/>
</dbReference>
<feature type="short sequence motif" description="'KMSKS' region" evidence="9">
    <location>
        <begin position="276"/>
        <end position="280"/>
    </location>
</feature>
<dbReference type="NCBIfam" id="TIGR00435">
    <property type="entry name" value="cysS"/>
    <property type="match status" value="1"/>
</dbReference>
<keyword evidence="2 9" id="KW-0436">Ligase</keyword>
<accession>A0A1F5HC99</accession>
<feature type="binding site" evidence="9">
    <location>
        <position position="219"/>
    </location>
    <ligand>
        <name>Zn(2+)</name>
        <dbReference type="ChEBI" id="CHEBI:29105"/>
    </ligand>
</feature>
<dbReference type="InterPro" id="IPR014729">
    <property type="entry name" value="Rossmann-like_a/b/a_fold"/>
</dbReference>
<dbReference type="HAMAP" id="MF_00041">
    <property type="entry name" value="Cys_tRNA_synth"/>
    <property type="match status" value="1"/>
</dbReference>
<dbReference type="Gene3D" id="3.40.50.620">
    <property type="entry name" value="HUPs"/>
    <property type="match status" value="1"/>
</dbReference>
<dbReference type="CDD" id="cd00672">
    <property type="entry name" value="CysRS_core"/>
    <property type="match status" value="1"/>
</dbReference>
<evidence type="ECO:0000259" key="10">
    <source>
        <dbReference type="Pfam" id="PF01406"/>
    </source>
</evidence>
<evidence type="ECO:0000256" key="7">
    <source>
        <dbReference type="ARBA" id="ARBA00022917"/>
    </source>
</evidence>
<keyword evidence="9" id="KW-0963">Cytoplasm</keyword>
<dbReference type="EC" id="6.1.1.16" evidence="9"/>
<protein>
    <recommendedName>
        <fullName evidence="9">Cysteine--tRNA ligase</fullName>
        <ecNumber evidence="9">6.1.1.16</ecNumber>
    </recommendedName>
    <alternativeName>
        <fullName evidence="9">Cysteinyl-tRNA synthetase</fullName>
        <shortName evidence="9">CysRS</shortName>
    </alternativeName>
</protein>
<comment type="subunit">
    <text evidence="1 9">Monomer.</text>
</comment>
<keyword evidence="7 9" id="KW-0648">Protein biosynthesis</keyword>
<proteinExistence type="inferred from homology"/>
<dbReference type="STRING" id="1797737.A2196_02100"/>
<dbReference type="Proteomes" id="UP000176751">
    <property type="component" value="Unassembled WGS sequence"/>
</dbReference>
<dbReference type="AlphaFoldDB" id="A0A1F5HC99"/>
<evidence type="ECO:0000313" key="11">
    <source>
        <dbReference type="EMBL" id="OGE01655.1"/>
    </source>
</evidence>
<dbReference type="GO" id="GO:0008270">
    <property type="term" value="F:zinc ion binding"/>
    <property type="evidence" value="ECO:0007669"/>
    <property type="project" value="UniProtKB-UniRule"/>
</dbReference>
<evidence type="ECO:0000256" key="6">
    <source>
        <dbReference type="ARBA" id="ARBA00022840"/>
    </source>
</evidence>
<evidence type="ECO:0000256" key="3">
    <source>
        <dbReference type="ARBA" id="ARBA00022723"/>
    </source>
</evidence>
<feature type="domain" description="tRNA synthetases class I catalytic" evidence="10">
    <location>
        <begin position="17"/>
        <end position="322"/>
    </location>
</feature>
<comment type="cofactor">
    <cofactor evidence="9">
        <name>Zn(2+)</name>
        <dbReference type="ChEBI" id="CHEBI:29105"/>
    </cofactor>
    <text evidence="9">Binds 1 zinc ion per subunit.</text>
</comment>
<evidence type="ECO:0000256" key="9">
    <source>
        <dbReference type="HAMAP-Rule" id="MF_00041"/>
    </source>
</evidence>
<keyword evidence="5 9" id="KW-0862">Zinc</keyword>
<evidence type="ECO:0000313" key="12">
    <source>
        <dbReference type="Proteomes" id="UP000176751"/>
    </source>
</evidence>
<comment type="catalytic activity">
    <reaction evidence="9">
        <text>tRNA(Cys) + L-cysteine + ATP = L-cysteinyl-tRNA(Cys) + AMP + diphosphate</text>
        <dbReference type="Rhea" id="RHEA:17773"/>
        <dbReference type="Rhea" id="RHEA-COMP:9661"/>
        <dbReference type="Rhea" id="RHEA-COMP:9679"/>
        <dbReference type="ChEBI" id="CHEBI:30616"/>
        <dbReference type="ChEBI" id="CHEBI:33019"/>
        <dbReference type="ChEBI" id="CHEBI:35235"/>
        <dbReference type="ChEBI" id="CHEBI:78442"/>
        <dbReference type="ChEBI" id="CHEBI:78517"/>
        <dbReference type="ChEBI" id="CHEBI:456215"/>
        <dbReference type="EC" id="6.1.1.16"/>
    </reaction>
</comment>
<comment type="subcellular location">
    <subcellularLocation>
        <location evidence="9">Cytoplasm</location>
    </subcellularLocation>
</comment>
<feature type="binding site" evidence="9">
    <location>
        <position position="279"/>
    </location>
    <ligand>
        <name>ATP</name>
        <dbReference type="ChEBI" id="CHEBI:30616"/>
    </ligand>
</feature>
<comment type="caution">
    <text evidence="11">The sequence shown here is derived from an EMBL/GenBank/DDBJ whole genome shotgun (WGS) entry which is preliminary data.</text>
</comment>
<feature type="binding site" evidence="9">
    <location>
        <position position="244"/>
    </location>
    <ligand>
        <name>Zn(2+)</name>
        <dbReference type="ChEBI" id="CHEBI:29105"/>
    </ligand>
</feature>
<organism evidence="11 12">
    <name type="scientific">Candidatus Curtissbacteria bacterium RIFOXYA1_FULL_41_14</name>
    <dbReference type="NCBI Taxonomy" id="1797737"/>
    <lineage>
        <taxon>Bacteria</taxon>
        <taxon>Candidatus Curtissiibacteriota</taxon>
    </lineage>
</organism>
<gene>
    <name evidence="9" type="primary">cysS</name>
    <name evidence="11" type="ORF">A2196_02100</name>
</gene>
<feature type="short sequence motif" description="'HIGH' region" evidence="9">
    <location>
        <begin position="27"/>
        <end position="37"/>
    </location>
</feature>
<reference evidence="11 12" key="1">
    <citation type="journal article" date="2016" name="Nat. Commun.">
        <title>Thousands of microbial genomes shed light on interconnected biogeochemical processes in an aquifer system.</title>
        <authorList>
            <person name="Anantharaman K."/>
            <person name="Brown C.T."/>
            <person name="Hug L.A."/>
            <person name="Sharon I."/>
            <person name="Castelle C.J."/>
            <person name="Probst A.J."/>
            <person name="Thomas B.C."/>
            <person name="Singh A."/>
            <person name="Wilkins M.J."/>
            <person name="Karaoz U."/>
            <person name="Brodie E.L."/>
            <person name="Williams K.H."/>
            <person name="Hubbard S.S."/>
            <person name="Banfield J.F."/>
        </authorList>
    </citation>
    <scope>NUCLEOTIDE SEQUENCE [LARGE SCALE GENOMIC DNA]</scope>
</reference>
<comment type="similarity">
    <text evidence="9">Belongs to the class-I aminoacyl-tRNA synthetase family.</text>
</comment>
<evidence type="ECO:0000256" key="5">
    <source>
        <dbReference type="ARBA" id="ARBA00022833"/>
    </source>
</evidence>
<evidence type="ECO:0000256" key="8">
    <source>
        <dbReference type="ARBA" id="ARBA00023146"/>
    </source>
</evidence>
<keyword evidence="4 9" id="KW-0547">Nucleotide-binding</keyword>
<dbReference type="InterPro" id="IPR024909">
    <property type="entry name" value="Cys-tRNA/MSH_ligase"/>
</dbReference>
<sequence length="394" mass="45214">MKLYNSFSRKFENVDISQKIGIYVCGITPYDTTHIGHAFTFLIYDVLVRYLRFLGGKVIYVQNVTDIDDDILIHAKLTSTNWKKLATTETKKHLKNMDRLGLLRPDFFPWATKHINEMISIIKVLVDKGLTYEVNGSVYFNVKSDQKFGDLSRFSYGAMLEIANDRGNFPLDPNKKDPLDFVLWQKSKTSAGWSASEKFIEPFWNSPWGRGRPGWHIECSAMSMKYLGQTITIHGGGSDLLFPHHEAEIAQSENYTGKKFVKIWMHTAMVYCEGKKMSKSLGNMVFVYDLLKKYSPNAIRIFLLSHHWQKAWNYEQRKLDESVKTAQTLEKSSQKNPKLTSQQAKKLLPAFFKVMDENLNTPRALEILVNLARTRGQKAGELISTCGQILGLKF</sequence>
<dbReference type="SUPFAM" id="SSF52374">
    <property type="entry name" value="Nucleotidylyl transferase"/>
    <property type="match status" value="1"/>
</dbReference>
<name>A0A1F5HC99_9BACT</name>
<dbReference type="Gene3D" id="1.20.120.1910">
    <property type="entry name" value="Cysteine-tRNA ligase, C-terminal anti-codon recognition domain"/>
    <property type="match status" value="1"/>
</dbReference>
<keyword evidence="3 9" id="KW-0479">Metal-binding</keyword>
<dbReference type="PANTHER" id="PTHR10890">
    <property type="entry name" value="CYSTEINYL-TRNA SYNTHETASE"/>
    <property type="match status" value="1"/>
</dbReference>